<evidence type="ECO:0008006" key="6">
    <source>
        <dbReference type="Google" id="ProtNLM"/>
    </source>
</evidence>
<sequence>MSSIFKSSRANKRGLSLLLDRTLKSHHDMKVFGLGALSEFSLPSYQRFACSRYHFYTALERRFDAAPASSSIHRIWSTYQATLRQSPCLASDLAEVSIPSPSSLPPCPSTRRYVDDIESSSPDELVGHFYTRYFADLFGGSMLGAPTSLSLGVPPPSFYSFEGVTKDNRPAYIEGIYERLNESGEAMGEGGREAAVDATRRAFRWNADVIKEAGLLYLSEHAARGIVNVGSGYLRSKN</sequence>
<evidence type="ECO:0000256" key="1">
    <source>
        <dbReference type="ARBA" id="ARBA00022617"/>
    </source>
</evidence>
<keyword evidence="3" id="KW-0408">Iron</keyword>
<dbReference type="PANTHER" id="PTHR10720:SF0">
    <property type="entry name" value="HEME OXYGENASE"/>
    <property type="match status" value="1"/>
</dbReference>
<keyword evidence="5" id="KW-1185">Reference proteome</keyword>
<accession>A0ABQ6NEW4</accession>
<evidence type="ECO:0000256" key="3">
    <source>
        <dbReference type="ARBA" id="ARBA00023004"/>
    </source>
</evidence>
<dbReference type="PANTHER" id="PTHR10720">
    <property type="entry name" value="HEME OXYGENASE"/>
    <property type="match status" value="1"/>
</dbReference>
<comment type="caution">
    <text evidence="4">The sequence shown here is derived from an EMBL/GenBank/DDBJ whole genome shotgun (WGS) entry which is preliminary data.</text>
</comment>
<evidence type="ECO:0000256" key="2">
    <source>
        <dbReference type="ARBA" id="ARBA00022723"/>
    </source>
</evidence>
<gene>
    <name evidence="4" type="ORF">TeGR_g47</name>
</gene>
<dbReference type="Gene3D" id="1.20.910.10">
    <property type="entry name" value="Heme oxygenase-like"/>
    <property type="match status" value="1"/>
</dbReference>
<dbReference type="CDD" id="cd19165">
    <property type="entry name" value="HemeO"/>
    <property type="match status" value="1"/>
</dbReference>
<keyword evidence="1" id="KW-0349">Heme</keyword>
<proteinExistence type="predicted"/>
<dbReference type="InterPro" id="IPR002051">
    <property type="entry name" value="Haem_Oase"/>
</dbReference>
<organism evidence="4 5">
    <name type="scientific">Tetraparma gracilis</name>
    <dbReference type="NCBI Taxonomy" id="2962635"/>
    <lineage>
        <taxon>Eukaryota</taxon>
        <taxon>Sar</taxon>
        <taxon>Stramenopiles</taxon>
        <taxon>Ochrophyta</taxon>
        <taxon>Bolidophyceae</taxon>
        <taxon>Parmales</taxon>
        <taxon>Triparmaceae</taxon>
        <taxon>Tetraparma</taxon>
    </lineage>
</organism>
<evidence type="ECO:0000313" key="5">
    <source>
        <dbReference type="Proteomes" id="UP001165060"/>
    </source>
</evidence>
<dbReference type="InterPro" id="IPR016053">
    <property type="entry name" value="Haem_Oase-like"/>
</dbReference>
<dbReference type="Proteomes" id="UP001165060">
    <property type="component" value="Unassembled WGS sequence"/>
</dbReference>
<name>A0ABQ6NEW4_9STRA</name>
<dbReference type="EMBL" id="BRYB01006435">
    <property type="protein sequence ID" value="GMI57588.1"/>
    <property type="molecule type" value="Genomic_DNA"/>
</dbReference>
<dbReference type="InterPro" id="IPR016084">
    <property type="entry name" value="Haem_Oase-like_multi-hlx"/>
</dbReference>
<dbReference type="SUPFAM" id="SSF48613">
    <property type="entry name" value="Heme oxygenase-like"/>
    <property type="match status" value="1"/>
</dbReference>
<protein>
    <recommendedName>
        <fullName evidence="6">Heme oxygenase</fullName>
    </recommendedName>
</protein>
<keyword evidence="2" id="KW-0479">Metal-binding</keyword>
<reference evidence="4 5" key="1">
    <citation type="journal article" date="2023" name="Commun. Biol.">
        <title>Genome analysis of Parmales, the sister group of diatoms, reveals the evolutionary specialization of diatoms from phago-mixotrophs to photoautotrophs.</title>
        <authorList>
            <person name="Ban H."/>
            <person name="Sato S."/>
            <person name="Yoshikawa S."/>
            <person name="Yamada K."/>
            <person name="Nakamura Y."/>
            <person name="Ichinomiya M."/>
            <person name="Sato N."/>
            <person name="Blanc-Mathieu R."/>
            <person name="Endo H."/>
            <person name="Kuwata A."/>
            <person name="Ogata H."/>
        </authorList>
    </citation>
    <scope>NUCLEOTIDE SEQUENCE [LARGE SCALE GENOMIC DNA]</scope>
</reference>
<dbReference type="Pfam" id="PF01126">
    <property type="entry name" value="Heme_oxygenase"/>
    <property type="match status" value="1"/>
</dbReference>
<evidence type="ECO:0000313" key="4">
    <source>
        <dbReference type="EMBL" id="GMI57588.1"/>
    </source>
</evidence>